<dbReference type="STRING" id="286115.A0A507CG68"/>
<keyword evidence="7" id="KW-0496">Mitochondrion</keyword>
<dbReference type="InterPro" id="IPR045299">
    <property type="entry name" value="Complex1_LYR_NDUFA6_LYRM6"/>
</dbReference>
<proteinExistence type="inferred from homology"/>
<dbReference type="InterPro" id="IPR008011">
    <property type="entry name" value="Complex1_LYR_dom"/>
</dbReference>
<dbReference type="EMBL" id="QEAN01000515">
    <property type="protein sequence ID" value="TPX33966.1"/>
    <property type="molecule type" value="Genomic_DNA"/>
</dbReference>
<name>A0A507CG68_9FUNG</name>
<dbReference type="VEuPathDB" id="FungiDB:SeMB42_g07394"/>
<evidence type="ECO:0000313" key="13">
    <source>
        <dbReference type="Proteomes" id="UP000320475"/>
    </source>
</evidence>
<evidence type="ECO:0000256" key="3">
    <source>
        <dbReference type="ARBA" id="ARBA00022448"/>
    </source>
</evidence>
<gene>
    <name evidence="11" type="ORF">SeLEV6574_g07779</name>
    <name evidence="10" type="ORF">SeMB42_g07394</name>
</gene>
<comment type="similarity">
    <text evidence="2">Belongs to the complex I LYR family.</text>
</comment>
<dbReference type="CDD" id="cd20266">
    <property type="entry name" value="Complex1_LYR_NDUFA6_LYRM6"/>
    <property type="match status" value="1"/>
</dbReference>
<keyword evidence="12" id="KW-1185">Reference proteome</keyword>
<keyword evidence="4" id="KW-0679">Respiratory chain</keyword>
<dbReference type="Proteomes" id="UP000317494">
    <property type="component" value="Unassembled WGS sequence"/>
</dbReference>
<protein>
    <recommendedName>
        <fullName evidence="9">Complex 1 LYR protein domain-containing protein</fullName>
    </recommendedName>
</protein>
<dbReference type="Proteomes" id="UP000320475">
    <property type="component" value="Unassembled WGS sequence"/>
</dbReference>
<evidence type="ECO:0000256" key="2">
    <source>
        <dbReference type="ARBA" id="ARBA00009508"/>
    </source>
</evidence>
<dbReference type="Pfam" id="PF05347">
    <property type="entry name" value="Complex1_LYR"/>
    <property type="match status" value="1"/>
</dbReference>
<dbReference type="InterPro" id="IPR016488">
    <property type="entry name" value="NADH_Ub_cplx-1_asu_su-6"/>
</dbReference>
<organism evidence="11 13">
    <name type="scientific">Synchytrium endobioticum</name>
    <dbReference type="NCBI Taxonomy" id="286115"/>
    <lineage>
        <taxon>Eukaryota</taxon>
        <taxon>Fungi</taxon>
        <taxon>Fungi incertae sedis</taxon>
        <taxon>Chytridiomycota</taxon>
        <taxon>Chytridiomycota incertae sedis</taxon>
        <taxon>Chytridiomycetes</taxon>
        <taxon>Synchytriales</taxon>
        <taxon>Synchytriaceae</taxon>
        <taxon>Synchytrium</taxon>
    </lineage>
</organism>
<keyword evidence="6" id="KW-0249">Electron transport</keyword>
<dbReference type="GO" id="GO:0045271">
    <property type="term" value="C:respiratory chain complex I"/>
    <property type="evidence" value="ECO:0007669"/>
    <property type="project" value="InterPro"/>
</dbReference>
<evidence type="ECO:0000256" key="8">
    <source>
        <dbReference type="ARBA" id="ARBA00023136"/>
    </source>
</evidence>
<dbReference type="GO" id="GO:0006979">
    <property type="term" value="P:response to oxidative stress"/>
    <property type="evidence" value="ECO:0007669"/>
    <property type="project" value="TreeGrafter"/>
</dbReference>
<sequence length="120" mass="13995">MVLLPSVVTQSSNSLVVARKRALALYKDWLRSVPDIVEFYALDIPSAMIRSRIRAEFKKNRFIRHPATIDVLLFKGRTELEETMNMWKQKTHVLRFFDGLEKNPDPKPRGFLESFYAAKP</sequence>
<evidence type="ECO:0000256" key="5">
    <source>
        <dbReference type="ARBA" id="ARBA00022792"/>
    </source>
</evidence>
<reference evidence="12 13" key="1">
    <citation type="journal article" date="2019" name="Sci. Rep.">
        <title>Comparative genomics of chytrid fungi reveal insights into the obligate biotrophic and pathogenic lifestyle of Synchytrium endobioticum.</title>
        <authorList>
            <person name="van de Vossenberg B.T.L.H."/>
            <person name="Warris S."/>
            <person name="Nguyen H.D.T."/>
            <person name="van Gent-Pelzer M.P.E."/>
            <person name="Joly D.L."/>
            <person name="van de Geest H.C."/>
            <person name="Bonants P.J.M."/>
            <person name="Smith D.S."/>
            <person name="Levesque C.A."/>
            <person name="van der Lee T.A.J."/>
        </authorList>
    </citation>
    <scope>NUCLEOTIDE SEQUENCE [LARGE SCALE GENOMIC DNA]</scope>
    <source>
        <strain evidence="11 13">LEV6574</strain>
        <strain evidence="10 12">MB42</strain>
    </source>
</reference>
<comment type="caution">
    <text evidence="11">The sequence shown here is derived from an EMBL/GenBank/DDBJ whole genome shotgun (WGS) entry which is preliminary data.</text>
</comment>
<evidence type="ECO:0000256" key="1">
    <source>
        <dbReference type="ARBA" id="ARBA00004443"/>
    </source>
</evidence>
<accession>A0A507CG68</accession>
<evidence type="ECO:0000256" key="4">
    <source>
        <dbReference type="ARBA" id="ARBA00022660"/>
    </source>
</evidence>
<dbReference type="PANTHER" id="PTHR12964:SF0">
    <property type="entry name" value="NADH DEHYDROGENASE [UBIQUINONE] 1 ALPHA SUBCOMPLEX SUBUNIT 6"/>
    <property type="match status" value="1"/>
</dbReference>
<dbReference type="OrthoDB" id="14535at2759"/>
<dbReference type="PANTHER" id="PTHR12964">
    <property type="entry name" value="NADH-UBIQUINONE OXIDOREDUCTASE B14 SUBUNIT"/>
    <property type="match status" value="1"/>
</dbReference>
<evidence type="ECO:0000259" key="9">
    <source>
        <dbReference type="Pfam" id="PF05347"/>
    </source>
</evidence>
<feature type="domain" description="Complex 1 LYR protein" evidence="9">
    <location>
        <begin position="20"/>
        <end position="82"/>
    </location>
</feature>
<evidence type="ECO:0000256" key="7">
    <source>
        <dbReference type="ARBA" id="ARBA00023128"/>
    </source>
</evidence>
<evidence type="ECO:0000313" key="12">
    <source>
        <dbReference type="Proteomes" id="UP000317494"/>
    </source>
</evidence>
<evidence type="ECO:0000313" key="10">
    <source>
        <dbReference type="EMBL" id="TPX33966.1"/>
    </source>
</evidence>
<evidence type="ECO:0000313" key="11">
    <source>
        <dbReference type="EMBL" id="TPX38451.1"/>
    </source>
</evidence>
<evidence type="ECO:0000256" key="6">
    <source>
        <dbReference type="ARBA" id="ARBA00022982"/>
    </source>
</evidence>
<dbReference type="EMBL" id="QEAM01000612">
    <property type="protein sequence ID" value="TPX38451.1"/>
    <property type="molecule type" value="Genomic_DNA"/>
</dbReference>
<comment type="subcellular location">
    <subcellularLocation>
        <location evidence="1">Mitochondrion inner membrane</location>
        <topology evidence="1">Peripheral membrane protein</topology>
        <orientation evidence="1">Matrix side</orientation>
    </subcellularLocation>
</comment>
<keyword evidence="3" id="KW-0813">Transport</keyword>
<keyword evidence="5" id="KW-0999">Mitochondrion inner membrane</keyword>
<dbReference type="AlphaFoldDB" id="A0A507CG68"/>
<keyword evidence="8" id="KW-0472">Membrane</keyword>
<dbReference type="GO" id="GO:0005743">
    <property type="term" value="C:mitochondrial inner membrane"/>
    <property type="evidence" value="ECO:0007669"/>
    <property type="project" value="UniProtKB-SubCell"/>
</dbReference>